<evidence type="ECO:0008006" key="4">
    <source>
        <dbReference type="Google" id="ProtNLM"/>
    </source>
</evidence>
<feature type="chain" id="PRO_5046504017" description="Secreted protein" evidence="1">
    <location>
        <begin position="29"/>
        <end position="113"/>
    </location>
</feature>
<keyword evidence="1" id="KW-0732">Signal</keyword>
<sequence>MNTHKRIALGIASLALASVGLGGGVAVAADGGEATAQQPTSAASCTTWADYAGPGGAYRGHAKCSGNVDVKVWVKCEDGSTHASAWRFQYAKAECPSGQDGVSAEYDTRPSRS</sequence>
<dbReference type="Proteomes" id="UP000720508">
    <property type="component" value="Unassembled WGS sequence"/>
</dbReference>
<gene>
    <name evidence="2" type="ORF">KN815_24470</name>
</gene>
<proteinExistence type="predicted"/>
<evidence type="ECO:0000313" key="2">
    <source>
        <dbReference type="EMBL" id="MBU3867100.1"/>
    </source>
</evidence>
<organism evidence="2 3">
    <name type="scientific">Streptomyces niphimycinicus</name>
    <dbReference type="NCBI Taxonomy" id="2842201"/>
    <lineage>
        <taxon>Bacteria</taxon>
        <taxon>Bacillati</taxon>
        <taxon>Actinomycetota</taxon>
        <taxon>Actinomycetes</taxon>
        <taxon>Kitasatosporales</taxon>
        <taxon>Streptomycetaceae</taxon>
        <taxon>Streptomyces</taxon>
    </lineage>
</organism>
<dbReference type="EMBL" id="JAHLEM010000278">
    <property type="protein sequence ID" value="MBU3867100.1"/>
    <property type="molecule type" value="Genomic_DNA"/>
</dbReference>
<reference evidence="2 3" key="1">
    <citation type="submission" date="2021-06" db="EMBL/GenBank/DDBJ databases">
        <authorList>
            <person name="Pan X."/>
        </authorList>
    </citation>
    <scope>NUCLEOTIDE SEQUENCE [LARGE SCALE GENOMIC DNA]</scope>
    <source>
        <strain evidence="2 3">4503</strain>
    </source>
</reference>
<evidence type="ECO:0000313" key="3">
    <source>
        <dbReference type="Proteomes" id="UP000720508"/>
    </source>
</evidence>
<feature type="signal peptide" evidence="1">
    <location>
        <begin position="1"/>
        <end position="28"/>
    </location>
</feature>
<protein>
    <recommendedName>
        <fullName evidence="4">Secreted protein</fullName>
    </recommendedName>
</protein>
<evidence type="ECO:0000256" key="1">
    <source>
        <dbReference type="SAM" id="SignalP"/>
    </source>
</evidence>
<name>A0ABS6CJV0_9ACTN</name>
<comment type="caution">
    <text evidence="2">The sequence shown here is derived from an EMBL/GenBank/DDBJ whole genome shotgun (WGS) entry which is preliminary data.</text>
</comment>
<keyword evidence="3" id="KW-1185">Reference proteome</keyword>
<accession>A0ABS6CJV0</accession>
<dbReference type="RefSeq" id="WP_216344086.1">
    <property type="nucleotide sequence ID" value="NZ_JAHLEM010000278.1"/>
</dbReference>